<reference evidence="2" key="1">
    <citation type="journal article" date="2022" name="Mol. Ecol. Resour.">
        <title>The genomes of chicory, endive, great burdock and yacon provide insights into Asteraceae palaeo-polyploidization history and plant inulin production.</title>
        <authorList>
            <person name="Fan W."/>
            <person name="Wang S."/>
            <person name="Wang H."/>
            <person name="Wang A."/>
            <person name="Jiang F."/>
            <person name="Liu H."/>
            <person name="Zhao H."/>
            <person name="Xu D."/>
            <person name="Zhang Y."/>
        </authorList>
    </citation>
    <scope>NUCLEOTIDE SEQUENCE [LARGE SCALE GENOMIC DNA]</scope>
    <source>
        <strain evidence="2">cv. Yunnan</strain>
    </source>
</reference>
<dbReference type="EMBL" id="CM042035">
    <property type="protein sequence ID" value="KAI3756309.1"/>
    <property type="molecule type" value="Genomic_DNA"/>
</dbReference>
<evidence type="ECO:0000313" key="1">
    <source>
        <dbReference type="EMBL" id="KAI3756309.1"/>
    </source>
</evidence>
<proteinExistence type="predicted"/>
<name>A0ACB9EBG4_9ASTR</name>
<protein>
    <submittedName>
        <fullName evidence="1">Uncharacterized protein</fullName>
    </submittedName>
</protein>
<keyword evidence="2" id="KW-1185">Reference proteome</keyword>
<dbReference type="Proteomes" id="UP001056120">
    <property type="component" value="Linkage Group LG18"/>
</dbReference>
<evidence type="ECO:0000313" key="2">
    <source>
        <dbReference type="Proteomes" id="UP001056120"/>
    </source>
</evidence>
<comment type="caution">
    <text evidence="1">The sequence shown here is derived from an EMBL/GenBank/DDBJ whole genome shotgun (WGS) entry which is preliminary data.</text>
</comment>
<reference evidence="1 2" key="2">
    <citation type="journal article" date="2022" name="Mol. Ecol. Resour.">
        <title>The genomes of chicory, endive, great burdock and yacon provide insights into Asteraceae paleo-polyploidization history and plant inulin production.</title>
        <authorList>
            <person name="Fan W."/>
            <person name="Wang S."/>
            <person name="Wang H."/>
            <person name="Wang A."/>
            <person name="Jiang F."/>
            <person name="Liu H."/>
            <person name="Zhao H."/>
            <person name="Xu D."/>
            <person name="Zhang Y."/>
        </authorList>
    </citation>
    <scope>NUCLEOTIDE SEQUENCE [LARGE SCALE GENOMIC DNA]</scope>
    <source>
        <strain evidence="2">cv. Yunnan</strain>
        <tissue evidence="1">Leaves</tissue>
    </source>
</reference>
<sequence>MRMGKTVQAIALVLAKRALCREHDVFNLKSRVGNPGYRLPEAMSTFNATLSTQISKKMEFHIPFILLLLLNNKSLCTKLKNMKRNFNCSDSLTHFLYHPLQGEIKSEDDCIYNSEIQSMIDGGVGGGGGGDGDEKTMVEMEKRRIQW</sequence>
<organism evidence="1 2">
    <name type="scientific">Smallanthus sonchifolius</name>
    <dbReference type="NCBI Taxonomy" id="185202"/>
    <lineage>
        <taxon>Eukaryota</taxon>
        <taxon>Viridiplantae</taxon>
        <taxon>Streptophyta</taxon>
        <taxon>Embryophyta</taxon>
        <taxon>Tracheophyta</taxon>
        <taxon>Spermatophyta</taxon>
        <taxon>Magnoliopsida</taxon>
        <taxon>eudicotyledons</taxon>
        <taxon>Gunneridae</taxon>
        <taxon>Pentapetalae</taxon>
        <taxon>asterids</taxon>
        <taxon>campanulids</taxon>
        <taxon>Asterales</taxon>
        <taxon>Asteraceae</taxon>
        <taxon>Asteroideae</taxon>
        <taxon>Heliantheae alliance</taxon>
        <taxon>Millerieae</taxon>
        <taxon>Smallanthus</taxon>
    </lineage>
</organism>
<gene>
    <name evidence="1" type="ORF">L1987_56129</name>
</gene>
<accession>A0ACB9EBG4</accession>